<name>A0ABT1B271_9FLAO</name>
<evidence type="ECO:0008006" key="3">
    <source>
        <dbReference type="Google" id="ProtNLM"/>
    </source>
</evidence>
<protein>
    <recommendedName>
        <fullName evidence="3">Late embryogenesis abundant protein LEA-2 subgroup domain-containing protein</fullName>
    </recommendedName>
</protein>
<comment type="caution">
    <text evidence="1">The sequence shown here is derived from an EMBL/GenBank/DDBJ whole genome shotgun (WGS) entry which is preliminary data.</text>
</comment>
<dbReference type="PROSITE" id="PS51257">
    <property type="entry name" value="PROKAR_LIPOPROTEIN"/>
    <property type="match status" value="1"/>
</dbReference>
<organism evidence="1 2">
    <name type="scientific">Robiginitalea marina</name>
    <dbReference type="NCBI Taxonomy" id="2954105"/>
    <lineage>
        <taxon>Bacteria</taxon>
        <taxon>Pseudomonadati</taxon>
        <taxon>Bacteroidota</taxon>
        <taxon>Flavobacteriia</taxon>
        <taxon>Flavobacteriales</taxon>
        <taxon>Flavobacteriaceae</taxon>
        <taxon>Robiginitalea</taxon>
    </lineage>
</organism>
<reference evidence="1 2" key="1">
    <citation type="submission" date="2022-06" db="EMBL/GenBank/DDBJ databases">
        <authorList>
            <person name="Xuan X."/>
        </authorList>
    </citation>
    <scope>NUCLEOTIDE SEQUENCE [LARGE SCALE GENOMIC DNA]</scope>
    <source>
        <strain evidence="1 2">2V75</strain>
    </source>
</reference>
<accession>A0ABT1B271</accession>
<keyword evidence="2" id="KW-1185">Reference proteome</keyword>
<gene>
    <name evidence="1" type="ORF">NG653_11675</name>
</gene>
<evidence type="ECO:0000313" key="2">
    <source>
        <dbReference type="Proteomes" id="UP001206312"/>
    </source>
</evidence>
<evidence type="ECO:0000313" key="1">
    <source>
        <dbReference type="EMBL" id="MCO5725518.1"/>
    </source>
</evidence>
<sequence length="184" mass="20982">MNFKSFFLPSFLAFAFLLACKDNKDQRDHTPAVTSNGNNFVTNVNWGHYYDNRPGSKKNAVLTMLVPLKNVSGQKFDDVSIRAEIDIEFEHKTFNLNLRQEITGGSLNRLNGDDQLPADNPLQDFYLVPFIIEKTVLPPETFKHKPKNIQMKMTVYARNAVGYSNFPGDVIFSNYDGKINLPSW</sequence>
<dbReference type="EMBL" id="JAMXIB010000010">
    <property type="protein sequence ID" value="MCO5725518.1"/>
    <property type="molecule type" value="Genomic_DNA"/>
</dbReference>
<dbReference type="Proteomes" id="UP001206312">
    <property type="component" value="Unassembled WGS sequence"/>
</dbReference>
<dbReference type="RefSeq" id="WP_252741891.1">
    <property type="nucleotide sequence ID" value="NZ_JAMXIB010000010.1"/>
</dbReference>
<proteinExistence type="predicted"/>